<proteinExistence type="predicted"/>
<comment type="subcellular location">
    <subcellularLocation>
        <location evidence="1">Nucleus</location>
    </subcellularLocation>
</comment>
<dbReference type="GO" id="GO:0008622">
    <property type="term" value="C:epsilon DNA polymerase complex"/>
    <property type="evidence" value="ECO:0007669"/>
    <property type="project" value="TreeGrafter"/>
</dbReference>
<dbReference type="OrthoDB" id="1707486at2759"/>
<keyword evidence="3" id="KW-0539">Nucleus</keyword>
<dbReference type="CDD" id="cd22928">
    <property type="entry name" value="HFD_POLE3_DPB4"/>
    <property type="match status" value="1"/>
</dbReference>
<dbReference type="SUPFAM" id="SSF47113">
    <property type="entry name" value="Histone-fold"/>
    <property type="match status" value="1"/>
</dbReference>
<reference evidence="8" key="1">
    <citation type="journal article" date="2010" name="Genome Res.">
        <title>Population genomic sequencing of Coccidioides fungi reveals recent hybridization and transposon control.</title>
        <authorList>
            <person name="Neafsey D.E."/>
            <person name="Barker B.M."/>
            <person name="Sharpton T.J."/>
            <person name="Stajich J.E."/>
            <person name="Park D.J."/>
            <person name="Whiston E."/>
            <person name="Hung C.-Y."/>
            <person name="McMahan C."/>
            <person name="White J."/>
            <person name="Sykes S."/>
            <person name="Heiman D."/>
            <person name="Young S."/>
            <person name="Zeng Q."/>
            <person name="Abouelleil A."/>
            <person name="Aftuck L."/>
            <person name="Bessette D."/>
            <person name="Brown A."/>
            <person name="FitzGerald M."/>
            <person name="Lui A."/>
            <person name="Macdonald J.P."/>
            <person name="Priest M."/>
            <person name="Orbach M.J."/>
            <person name="Galgiani J.N."/>
            <person name="Kirkland T.N."/>
            <person name="Cole G.T."/>
            <person name="Birren B.W."/>
            <person name="Henn M.R."/>
            <person name="Taylor J.W."/>
            <person name="Rounsley S.D."/>
        </authorList>
    </citation>
    <scope>NUCLEOTIDE SEQUENCE [LARGE SCALE GENOMIC DNA]</scope>
    <source>
        <strain evidence="8">RMSCC 3703</strain>
    </source>
</reference>
<dbReference type="AlphaFoldDB" id="A0A0J8QNX5"/>
<keyword evidence="2" id="KW-0235">DNA replication</keyword>
<dbReference type="GO" id="GO:0008623">
    <property type="term" value="C:CHRAC"/>
    <property type="evidence" value="ECO:0007669"/>
    <property type="project" value="TreeGrafter"/>
</dbReference>
<dbReference type="GO" id="GO:0031490">
    <property type="term" value="F:chromatin DNA binding"/>
    <property type="evidence" value="ECO:0007669"/>
    <property type="project" value="TreeGrafter"/>
</dbReference>
<evidence type="ECO:0000256" key="5">
    <source>
        <dbReference type="ARBA" id="ARBA00042096"/>
    </source>
</evidence>
<evidence type="ECO:0000313" key="8">
    <source>
        <dbReference type="Proteomes" id="UP000054559"/>
    </source>
</evidence>
<dbReference type="GO" id="GO:0046982">
    <property type="term" value="F:protein heterodimerization activity"/>
    <property type="evidence" value="ECO:0007669"/>
    <property type="project" value="InterPro"/>
</dbReference>
<dbReference type="InterPro" id="IPR051377">
    <property type="entry name" value="DNA_Pol-Epsilon_Subunit"/>
</dbReference>
<dbReference type="GO" id="GO:0031507">
    <property type="term" value="P:heterochromatin formation"/>
    <property type="evidence" value="ECO:0007669"/>
    <property type="project" value="TreeGrafter"/>
</dbReference>
<feature type="domain" description="Transcription factor CBF/NF-Y/archaeal histone" evidence="6">
    <location>
        <begin position="42"/>
        <end position="102"/>
    </location>
</feature>
<dbReference type="InterPro" id="IPR009072">
    <property type="entry name" value="Histone-fold"/>
</dbReference>
<evidence type="ECO:0000256" key="2">
    <source>
        <dbReference type="ARBA" id="ARBA00022705"/>
    </source>
</evidence>
<evidence type="ECO:0000313" key="7">
    <source>
        <dbReference type="EMBL" id="KMU72983.1"/>
    </source>
</evidence>
<gene>
    <name evidence="7" type="ORF">CISG_09656</name>
</gene>
<evidence type="ECO:0000256" key="4">
    <source>
        <dbReference type="ARBA" id="ARBA00039775"/>
    </source>
</evidence>
<accession>A0A0J8QNX5</accession>
<dbReference type="EMBL" id="DS268232">
    <property type="protein sequence ID" value="KMU72983.1"/>
    <property type="molecule type" value="Genomic_DNA"/>
</dbReference>
<evidence type="ECO:0000256" key="1">
    <source>
        <dbReference type="ARBA" id="ARBA00004123"/>
    </source>
</evidence>
<name>A0A0J8QNX5_COCIT</name>
<evidence type="ECO:0000256" key="3">
    <source>
        <dbReference type="ARBA" id="ARBA00023242"/>
    </source>
</evidence>
<organism evidence="7 8">
    <name type="scientific">Coccidioides immitis RMSCC 3703</name>
    <dbReference type="NCBI Taxonomy" id="454286"/>
    <lineage>
        <taxon>Eukaryota</taxon>
        <taxon>Fungi</taxon>
        <taxon>Dikarya</taxon>
        <taxon>Ascomycota</taxon>
        <taxon>Pezizomycotina</taxon>
        <taxon>Eurotiomycetes</taxon>
        <taxon>Eurotiomycetidae</taxon>
        <taxon>Onygenales</taxon>
        <taxon>Onygenaceae</taxon>
        <taxon>Coccidioides</taxon>
    </lineage>
</organism>
<dbReference type="Proteomes" id="UP000054559">
    <property type="component" value="Unassembled WGS sequence"/>
</dbReference>
<dbReference type="InterPro" id="IPR003958">
    <property type="entry name" value="CBFA_NFYB_domain"/>
</dbReference>
<dbReference type="PANTHER" id="PTHR46172">
    <property type="entry name" value="DNA POLYMERASE EPSILON SUBUNIT 3"/>
    <property type="match status" value="1"/>
</dbReference>
<dbReference type="STRING" id="454286.A0A0J8QNX5"/>
<protein>
    <recommendedName>
        <fullName evidence="4">DNA polymerase epsilon subunit D</fullName>
    </recommendedName>
    <alternativeName>
        <fullName evidence="5">DNA polymerase II subunit D</fullName>
    </alternativeName>
</protein>
<dbReference type="PANTHER" id="PTHR46172:SF1">
    <property type="entry name" value="DNA POLYMERASE EPSILON SUBUNIT 3"/>
    <property type="match status" value="1"/>
</dbReference>
<dbReference type="Pfam" id="PF00808">
    <property type="entry name" value="CBFD_NFYB_HMF"/>
    <property type="match status" value="1"/>
</dbReference>
<evidence type="ECO:0000259" key="6">
    <source>
        <dbReference type="Pfam" id="PF00808"/>
    </source>
</evidence>
<dbReference type="GO" id="GO:0006974">
    <property type="term" value="P:DNA damage response"/>
    <property type="evidence" value="ECO:0007669"/>
    <property type="project" value="TreeGrafter"/>
</dbReference>
<sequence>MATQKSTDNAENKISILEVDTCVKSGKQHAAELGVNVEDFLLPRTLTQRLAKGALPPNTSIQKDALLAITKAATVFVSYLSSNANEETEKKTITPQDVLSALKEIEFDSFRPQLEQELVIYMETAVQKRQRANYQATEEGQ</sequence>
<dbReference type="GO" id="GO:0006272">
    <property type="term" value="P:leading strand elongation"/>
    <property type="evidence" value="ECO:0007669"/>
    <property type="project" value="TreeGrafter"/>
</dbReference>
<dbReference type="Gene3D" id="1.10.20.10">
    <property type="entry name" value="Histone, subunit A"/>
    <property type="match status" value="1"/>
</dbReference>